<evidence type="ECO:0000313" key="2">
    <source>
        <dbReference type="EMBL" id="KXA94599.1"/>
    </source>
</evidence>
<reference evidence="2 3" key="1">
    <citation type="journal article" date="2016" name="Sci. Rep.">
        <title>Metabolic traits of an uncultured archaeal lineage -MSBL1- from brine pools of the Red Sea.</title>
        <authorList>
            <person name="Mwirichia R."/>
            <person name="Alam I."/>
            <person name="Rashid M."/>
            <person name="Vinu M."/>
            <person name="Ba-Alawi W."/>
            <person name="Anthony Kamau A."/>
            <person name="Kamanda Ngugi D."/>
            <person name="Goker M."/>
            <person name="Klenk H.P."/>
            <person name="Bajic V."/>
            <person name="Stingl U."/>
        </authorList>
    </citation>
    <scope>NUCLEOTIDE SEQUENCE [LARGE SCALE GENOMIC DNA]</scope>
    <source>
        <strain evidence="2">SCGC-AAA259E19</strain>
    </source>
</reference>
<comment type="caution">
    <text evidence="2">The sequence shown here is derived from an EMBL/GenBank/DDBJ whole genome shotgun (WGS) entry which is preliminary data.</text>
</comment>
<evidence type="ECO:0000256" key="1">
    <source>
        <dbReference type="SAM" id="Phobius"/>
    </source>
</evidence>
<gene>
    <name evidence="2" type="ORF">AKJ65_03990</name>
</gene>
<name>A0A133UK76_9EURY</name>
<proteinExistence type="predicted"/>
<dbReference type="AlphaFoldDB" id="A0A133UK76"/>
<organism evidence="2 3">
    <name type="scientific">candidate division MSBL1 archaeon SCGC-AAA259E19</name>
    <dbReference type="NCBI Taxonomy" id="1698264"/>
    <lineage>
        <taxon>Archaea</taxon>
        <taxon>Methanobacteriati</taxon>
        <taxon>Methanobacteriota</taxon>
        <taxon>candidate division MSBL1</taxon>
    </lineage>
</organism>
<feature type="transmembrane region" description="Helical" evidence="1">
    <location>
        <begin position="60"/>
        <end position="81"/>
    </location>
</feature>
<keyword evidence="1" id="KW-0472">Membrane</keyword>
<evidence type="ECO:0000313" key="3">
    <source>
        <dbReference type="Proteomes" id="UP000070284"/>
    </source>
</evidence>
<keyword evidence="1" id="KW-1133">Transmembrane helix</keyword>
<dbReference type="EMBL" id="LHXO01000049">
    <property type="protein sequence ID" value="KXA94599.1"/>
    <property type="molecule type" value="Genomic_DNA"/>
</dbReference>
<protein>
    <submittedName>
        <fullName evidence="2">Uncharacterized protein</fullName>
    </submittedName>
</protein>
<feature type="transmembrane region" description="Helical" evidence="1">
    <location>
        <begin position="101"/>
        <end position="120"/>
    </location>
</feature>
<accession>A0A133UK76</accession>
<keyword evidence="1" id="KW-0812">Transmembrane</keyword>
<sequence>MSTTSDEKEIPVQEIESSVLDTVGRVLGNADWVSEGLDSEQAEKCVEYLNTEIDYLKKTLTLWVQVLSVFVIALSIIFATIRREVETGKFLPIFEAVGEYGILTQIFFFSLIIVIFVSLFRIIQLWGRYKGANEKKLEIQKKFPSSLGKIKKK</sequence>
<keyword evidence="3" id="KW-1185">Reference proteome</keyword>
<dbReference type="Proteomes" id="UP000070284">
    <property type="component" value="Unassembled WGS sequence"/>
</dbReference>